<dbReference type="InterPro" id="IPR013332">
    <property type="entry name" value="KPR_N"/>
</dbReference>
<dbReference type="Proteomes" id="UP001549104">
    <property type="component" value="Unassembled WGS sequence"/>
</dbReference>
<dbReference type="Gene3D" id="3.40.50.720">
    <property type="entry name" value="NAD(P)-binding Rossmann-like Domain"/>
    <property type="match status" value="1"/>
</dbReference>
<evidence type="ECO:0000259" key="12">
    <source>
        <dbReference type="Pfam" id="PF02558"/>
    </source>
</evidence>
<evidence type="ECO:0000313" key="14">
    <source>
        <dbReference type="EMBL" id="MET3656008.1"/>
    </source>
</evidence>
<proteinExistence type="inferred from homology"/>
<dbReference type="EMBL" id="JBEPME010000001">
    <property type="protein sequence ID" value="MET3656008.1"/>
    <property type="molecule type" value="Genomic_DNA"/>
</dbReference>
<dbReference type="SUPFAM" id="SSF48179">
    <property type="entry name" value="6-phosphogluconate dehydrogenase C-terminal domain-like"/>
    <property type="match status" value="1"/>
</dbReference>
<evidence type="ECO:0000256" key="8">
    <source>
        <dbReference type="ARBA" id="ARBA00023002"/>
    </source>
</evidence>
<evidence type="ECO:0000256" key="6">
    <source>
        <dbReference type="ARBA" id="ARBA00022655"/>
    </source>
</evidence>
<dbReference type="InterPro" id="IPR036291">
    <property type="entry name" value="NAD(P)-bd_dom_sf"/>
</dbReference>
<dbReference type="InterPro" id="IPR003710">
    <property type="entry name" value="ApbA"/>
</dbReference>
<evidence type="ECO:0000256" key="4">
    <source>
        <dbReference type="ARBA" id="ARBA00013014"/>
    </source>
</evidence>
<evidence type="ECO:0000256" key="9">
    <source>
        <dbReference type="ARBA" id="ARBA00032024"/>
    </source>
</evidence>
<evidence type="ECO:0000256" key="10">
    <source>
        <dbReference type="ARBA" id="ARBA00048793"/>
    </source>
</evidence>
<feature type="domain" description="Ketopantoate reductase N-terminal" evidence="12">
    <location>
        <begin position="3"/>
        <end position="148"/>
    </location>
</feature>
<keyword evidence="8 11" id="KW-0560">Oxidoreductase</keyword>
<name>A0ABV2K4J8_SPOPS</name>
<dbReference type="InterPro" id="IPR050838">
    <property type="entry name" value="Ketopantoate_reductase"/>
</dbReference>
<evidence type="ECO:0000256" key="1">
    <source>
        <dbReference type="ARBA" id="ARBA00002919"/>
    </source>
</evidence>
<comment type="caution">
    <text evidence="14">The sequence shown here is derived from an EMBL/GenBank/DDBJ whole genome shotgun (WGS) entry which is preliminary data.</text>
</comment>
<sequence length="300" mass="33393">MEVIIAGAGSIGLLLGSFLSEAGIDVTFYVRREEQAELIRAEGIQRINQDNTTDVLRVHATTDIRNLSATALWVVAVKYAGLRDLLSEMQETHIINPVLFVQNGIGHLELVKSCEFPHVAFATVEHGARRIDDCTVSHNGVGMVTIATAHGDDSLFDLIGQVHSDIFPIRRHSDAEQILLRKVLINCMINPLTAILKVENGELLTNDYCLTLFNALYEELLDAFPEMQSILSYEDVADVCRKTARNRSSMLVDRLAGRPMEIETIVTAVIRKANGRNKSLPFLTTYEQMLFAVEWKGAKL</sequence>
<dbReference type="NCBIfam" id="TIGR00745">
    <property type="entry name" value="apbA_panE"/>
    <property type="match status" value="1"/>
</dbReference>
<evidence type="ECO:0000256" key="3">
    <source>
        <dbReference type="ARBA" id="ARBA00007870"/>
    </source>
</evidence>
<keyword evidence="6 11" id="KW-0566">Pantothenate biosynthesis</keyword>
<keyword evidence="7 11" id="KW-0521">NADP</keyword>
<dbReference type="InterPro" id="IPR013752">
    <property type="entry name" value="KPA_reductase"/>
</dbReference>
<organism evidence="14 15">
    <name type="scientific">Sporosarcina psychrophila</name>
    <name type="common">Bacillus psychrophilus</name>
    <dbReference type="NCBI Taxonomy" id="1476"/>
    <lineage>
        <taxon>Bacteria</taxon>
        <taxon>Bacillati</taxon>
        <taxon>Bacillota</taxon>
        <taxon>Bacilli</taxon>
        <taxon>Bacillales</taxon>
        <taxon>Caryophanaceae</taxon>
        <taxon>Sporosarcina</taxon>
    </lineage>
</organism>
<evidence type="ECO:0000256" key="11">
    <source>
        <dbReference type="RuleBase" id="RU362068"/>
    </source>
</evidence>
<dbReference type="Gene3D" id="1.10.1040.10">
    <property type="entry name" value="N-(1-d-carboxylethyl)-l-norvaline Dehydrogenase, domain 2"/>
    <property type="match status" value="1"/>
</dbReference>
<dbReference type="RefSeq" id="WP_354312419.1">
    <property type="nucleotide sequence ID" value="NZ_JBEPME010000001.1"/>
</dbReference>
<comment type="function">
    <text evidence="1 11">Catalyzes the NADPH-dependent reduction of ketopantoate into pantoic acid.</text>
</comment>
<gene>
    <name evidence="14" type="ORF">ABIC55_001092</name>
</gene>
<keyword evidence="15" id="KW-1185">Reference proteome</keyword>
<protein>
    <recommendedName>
        <fullName evidence="5 11">2-dehydropantoate 2-reductase</fullName>
        <ecNumber evidence="4 11">1.1.1.169</ecNumber>
    </recommendedName>
    <alternativeName>
        <fullName evidence="9 11">Ketopantoate reductase</fullName>
    </alternativeName>
</protein>
<feature type="domain" description="Ketopantoate reductase C-terminal" evidence="13">
    <location>
        <begin position="175"/>
        <end position="289"/>
    </location>
</feature>
<comment type="pathway">
    <text evidence="2 11">Cofactor biosynthesis; (R)-pantothenate biosynthesis; (R)-pantoate from 3-methyl-2-oxobutanoate: step 2/2.</text>
</comment>
<comment type="similarity">
    <text evidence="3 11">Belongs to the ketopantoate reductase family.</text>
</comment>
<dbReference type="InterPro" id="IPR013328">
    <property type="entry name" value="6PGD_dom2"/>
</dbReference>
<dbReference type="GO" id="GO:0008677">
    <property type="term" value="F:2-dehydropantoate 2-reductase activity"/>
    <property type="evidence" value="ECO:0007669"/>
    <property type="project" value="UniProtKB-EC"/>
</dbReference>
<comment type="catalytic activity">
    <reaction evidence="10 11">
        <text>(R)-pantoate + NADP(+) = 2-dehydropantoate + NADPH + H(+)</text>
        <dbReference type="Rhea" id="RHEA:16233"/>
        <dbReference type="ChEBI" id="CHEBI:11561"/>
        <dbReference type="ChEBI" id="CHEBI:15378"/>
        <dbReference type="ChEBI" id="CHEBI:15980"/>
        <dbReference type="ChEBI" id="CHEBI:57783"/>
        <dbReference type="ChEBI" id="CHEBI:58349"/>
        <dbReference type="EC" id="1.1.1.169"/>
    </reaction>
</comment>
<evidence type="ECO:0000256" key="2">
    <source>
        <dbReference type="ARBA" id="ARBA00004994"/>
    </source>
</evidence>
<dbReference type="Pfam" id="PF02558">
    <property type="entry name" value="ApbA"/>
    <property type="match status" value="1"/>
</dbReference>
<dbReference type="Pfam" id="PF08546">
    <property type="entry name" value="ApbA_C"/>
    <property type="match status" value="1"/>
</dbReference>
<dbReference type="SUPFAM" id="SSF51735">
    <property type="entry name" value="NAD(P)-binding Rossmann-fold domains"/>
    <property type="match status" value="1"/>
</dbReference>
<dbReference type="PANTHER" id="PTHR43765">
    <property type="entry name" value="2-DEHYDROPANTOATE 2-REDUCTASE-RELATED"/>
    <property type="match status" value="1"/>
</dbReference>
<dbReference type="EC" id="1.1.1.169" evidence="4 11"/>
<dbReference type="InterPro" id="IPR008927">
    <property type="entry name" value="6-PGluconate_DH-like_C_sf"/>
</dbReference>
<evidence type="ECO:0000256" key="5">
    <source>
        <dbReference type="ARBA" id="ARBA00019465"/>
    </source>
</evidence>
<dbReference type="PANTHER" id="PTHR43765:SF2">
    <property type="entry name" value="2-DEHYDROPANTOATE 2-REDUCTASE"/>
    <property type="match status" value="1"/>
</dbReference>
<evidence type="ECO:0000313" key="15">
    <source>
        <dbReference type="Proteomes" id="UP001549104"/>
    </source>
</evidence>
<evidence type="ECO:0000256" key="7">
    <source>
        <dbReference type="ARBA" id="ARBA00022857"/>
    </source>
</evidence>
<accession>A0ABV2K4J8</accession>
<reference evidence="14 15" key="1">
    <citation type="submission" date="2024-06" db="EMBL/GenBank/DDBJ databases">
        <title>Sorghum-associated microbial communities from plants grown in Nebraska, USA.</title>
        <authorList>
            <person name="Schachtman D."/>
        </authorList>
    </citation>
    <scope>NUCLEOTIDE SEQUENCE [LARGE SCALE GENOMIC DNA]</scope>
    <source>
        <strain evidence="14 15">1288</strain>
    </source>
</reference>
<evidence type="ECO:0000259" key="13">
    <source>
        <dbReference type="Pfam" id="PF08546"/>
    </source>
</evidence>